<protein>
    <submittedName>
        <fullName evidence="1">Uncharacterized protein</fullName>
    </submittedName>
</protein>
<name>A0AAQ4FM23_AMBAM</name>
<comment type="caution">
    <text evidence="1">The sequence shown here is derived from an EMBL/GenBank/DDBJ whole genome shotgun (WGS) entry which is preliminary data.</text>
</comment>
<dbReference type="EMBL" id="JARKHS020000929">
    <property type="protein sequence ID" value="KAK8788327.1"/>
    <property type="molecule type" value="Genomic_DNA"/>
</dbReference>
<dbReference type="Proteomes" id="UP001321473">
    <property type="component" value="Unassembled WGS sequence"/>
</dbReference>
<gene>
    <name evidence="1" type="ORF">V5799_021897</name>
</gene>
<reference evidence="1 2" key="1">
    <citation type="journal article" date="2023" name="Arcadia Sci">
        <title>De novo assembly of a long-read Amblyomma americanum tick genome.</title>
        <authorList>
            <person name="Chou S."/>
            <person name="Poskanzer K.E."/>
            <person name="Rollins M."/>
            <person name="Thuy-Boun P.S."/>
        </authorList>
    </citation>
    <scope>NUCLEOTIDE SEQUENCE [LARGE SCALE GENOMIC DNA]</scope>
    <source>
        <strain evidence="1">F_SG_1</strain>
        <tissue evidence="1">Salivary glands</tissue>
    </source>
</reference>
<organism evidence="1 2">
    <name type="scientific">Amblyomma americanum</name>
    <name type="common">Lone star tick</name>
    <dbReference type="NCBI Taxonomy" id="6943"/>
    <lineage>
        <taxon>Eukaryota</taxon>
        <taxon>Metazoa</taxon>
        <taxon>Ecdysozoa</taxon>
        <taxon>Arthropoda</taxon>
        <taxon>Chelicerata</taxon>
        <taxon>Arachnida</taxon>
        <taxon>Acari</taxon>
        <taxon>Parasitiformes</taxon>
        <taxon>Ixodida</taxon>
        <taxon>Ixodoidea</taxon>
        <taxon>Ixodidae</taxon>
        <taxon>Amblyomminae</taxon>
        <taxon>Amblyomma</taxon>
    </lineage>
</organism>
<feature type="non-terminal residue" evidence="1">
    <location>
        <position position="1"/>
    </location>
</feature>
<keyword evidence="2" id="KW-1185">Reference proteome</keyword>
<proteinExistence type="predicted"/>
<evidence type="ECO:0000313" key="2">
    <source>
        <dbReference type="Proteomes" id="UP001321473"/>
    </source>
</evidence>
<dbReference type="AlphaFoldDB" id="A0AAQ4FM23"/>
<accession>A0AAQ4FM23</accession>
<evidence type="ECO:0000313" key="1">
    <source>
        <dbReference type="EMBL" id="KAK8788327.1"/>
    </source>
</evidence>
<sequence>VLAAAVRRKVQYAVGASDFLYGVDDDVVLTWSAAQALMGRNNVPQEALEDLRVERVPIAGCFQDPTTRALDDLDYGQSGGFF</sequence>